<dbReference type="FunFam" id="3.40.640.10:FF:000033">
    <property type="entry name" value="Aspartate aminotransferase"/>
    <property type="match status" value="1"/>
</dbReference>
<dbReference type="PROSITE" id="PS00105">
    <property type="entry name" value="AA_TRANSFER_CLASS_1"/>
    <property type="match status" value="1"/>
</dbReference>
<evidence type="ECO:0000256" key="2">
    <source>
        <dbReference type="ARBA" id="ARBA00007441"/>
    </source>
</evidence>
<protein>
    <recommendedName>
        <fullName evidence="6">Aminotransferase</fullName>
        <ecNumber evidence="6">2.6.1.-</ecNumber>
    </recommendedName>
</protein>
<dbReference type="Proteomes" id="UP000076490">
    <property type="component" value="Unassembled WGS sequence"/>
</dbReference>
<feature type="domain" description="Aminotransferase class I/classII large" evidence="7">
    <location>
        <begin position="31"/>
        <end position="377"/>
    </location>
</feature>
<dbReference type="EMBL" id="LQNT01000009">
    <property type="protein sequence ID" value="KZE38399.1"/>
    <property type="molecule type" value="Genomic_DNA"/>
</dbReference>
<evidence type="ECO:0000313" key="9">
    <source>
        <dbReference type="Proteomes" id="UP000076490"/>
    </source>
</evidence>
<organism evidence="8 9">
    <name type="scientific">Bhargavaea cecembensis</name>
    <dbReference type="NCBI Taxonomy" id="394098"/>
    <lineage>
        <taxon>Bacteria</taxon>
        <taxon>Bacillati</taxon>
        <taxon>Bacillota</taxon>
        <taxon>Bacilli</taxon>
        <taxon>Bacillales</taxon>
        <taxon>Caryophanaceae</taxon>
        <taxon>Bhargavaea</taxon>
    </lineage>
</organism>
<sequence>MALRINPLVEGTPLSGIRQMSNRLPAHPGAVNLTVGQPDFPPPDDVKEAARQAIGQRMTGYSMNAGLQELREAAAAYYGKKYGFRYDPATETVITAGGSGSMDAVLRTILEPGDEAIIPVPIYAGYEPLIRLAGAIPVYQDTRRTRFIPDADALEKLITPKTKVVIFNNPSNPTGVAIPKDQMDRLAEVLARHQVYILSDDIYSENTFDAPHQSFGAYPALRDRLFLIHGLSKSHSMTGWRIGVLFGPAAVMKHIVKVHAYNAICAPTPSQYAAIEAYTGTTDAPEKMNRAYIKRRAFLLEALKEMNLSIVRPTGAFYAFPSIEEFPITSKEFAIRALEEEGVAVVHGSAFTMYGEGHVRISYAASREQLEKGMERLGRFVRKLRGDTPTTVPDTLFKE</sequence>
<dbReference type="PRINTS" id="PR00753">
    <property type="entry name" value="ACCSYNTHASE"/>
</dbReference>
<comment type="cofactor">
    <cofactor evidence="1 6">
        <name>pyridoxal 5'-phosphate</name>
        <dbReference type="ChEBI" id="CHEBI:597326"/>
    </cofactor>
</comment>
<dbReference type="InterPro" id="IPR004838">
    <property type="entry name" value="NHTrfase_class1_PyrdxlP-BS"/>
</dbReference>
<dbReference type="InterPro" id="IPR004839">
    <property type="entry name" value="Aminotransferase_I/II_large"/>
</dbReference>
<keyword evidence="4 6" id="KW-0808">Transferase</keyword>
<dbReference type="InterPro" id="IPR015424">
    <property type="entry name" value="PyrdxlP-dep_Trfase"/>
</dbReference>
<dbReference type="InterPro" id="IPR015421">
    <property type="entry name" value="PyrdxlP-dep_Trfase_major"/>
</dbReference>
<keyword evidence="3 6" id="KW-0032">Aminotransferase</keyword>
<dbReference type="RefSeq" id="WP_063179837.1">
    <property type="nucleotide sequence ID" value="NZ_LQNT01000009.1"/>
</dbReference>
<proteinExistence type="inferred from homology"/>
<dbReference type="GO" id="GO:0008483">
    <property type="term" value="F:transaminase activity"/>
    <property type="evidence" value="ECO:0007669"/>
    <property type="project" value="UniProtKB-KW"/>
</dbReference>
<evidence type="ECO:0000256" key="6">
    <source>
        <dbReference type="RuleBase" id="RU000481"/>
    </source>
</evidence>
<dbReference type="PANTHER" id="PTHR46383">
    <property type="entry name" value="ASPARTATE AMINOTRANSFERASE"/>
    <property type="match status" value="1"/>
</dbReference>
<dbReference type="Gene3D" id="3.40.640.10">
    <property type="entry name" value="Type I PLP-dependent aspartate aminotransferase-like (Major domain)"/>
    <property type="match status" value="1"/>
</dbReference>
<dbReference type="InterPro" id="IPR050596">
    <property type="entry name" value="AspAT/PAT-like"/>
</dbReference>
<comment type="similarity">
    <text evidence="2 6">Belongs to the class-I pyridoxal-phosphate-dependent aminotransferase family.</text>
</comment>
<dbReference type="InterPro" id="IPR015422">
    <property type="entry name" value="PyrdxlP-dep_Trfase_small"/>
</dbReference>
<evidence type="ECO:0000256" key="4">
    <source>
        <dbReference type="ARBA" id="ARBA00022679"/>
    </source>
</evidence>
<evidence type="ECO:0000313" key="8">
    <source>
        <dbReference type="EMBL" id="KZE38399.1"/>
    </source>
</evidence>
<dbReference type="AlphaFoldDB" id="A0A165H0F8"/>
<dbReference type="GO" id="GO:0030170">
    <property type="term" value="F:pyridoxal phosphate binding"/>
    <property type="evidence" value="ECO:0007669"/>
    <property type="project" value="InterPro"/>
</dbReference>
<name>A0A165H0F8_9BACL</name>
<dbReference type="OrthoDB" id="9802328at2"/>
<keyword evidence="5" id="KW-0663">Pyridoxal phosphate</keyword>
<dbReference type="PANTHER" id="PTHR46383:SF4">
    <property type="entry name" value="AMINOTRANSFERASE"/>
    <property type="match status" value="1"/>
</dbReference>
<gene>
    <name evidence="8" type="ORF">AV656_05650</name>
</gene>
<dbReference type="Pfam" id="PF00155">
    <property type="entry name" value="Aminotran_1_2"/>
    <property type="match status" value="1"/>
</dbReference>
<dbReference type="EC" id="2.6.1.-" evidence="6"/>
<accession>A0A165H0F8</accession>
<dbReference type="SUPFAM" id="SSF53383">
    <property type="entry name" value="PLP-dependent transferases"/>
    <property type="match status" value="1"/>
</dbReference>
<evidence type="ECO:0000259" key="7">
    <source>
        <dbReference type="Pfam" id="PF00155"/>
    </source>
</evidence>
<evidence type="ECO:0000256" key="3">
    <source>
        <dbReference type="ARBA" id="ARBA00022576"/>
    </source>
</evidence>
<evidence type="ECO:0000256" key="1">
    <source>
        <dbReference type="ARBA" id="ARBA00001933"/>
    </source>
</evidence>
<evidence type="ECO:0000256" key="5">
    <source>
        <dbReference type="ARBA" id="ARBA00022898"/>
    </source>
</evidence>
<dbReference type="GO" id="GO:0006520">
    <property type="term" value="P:amino acid metabolic process"/>
    <property type="evidence" value="ECO:0007669"/>
    <property type="project" value="InterPro"/>
</dbReference>
<comment type="caution">
    <text evidence="8">The sequence shown here is derived from an EMBL/GenBank/DDBJ whole genome shotgun (WGS) entry which is preliminary data.</text>
</comment>
<reference evidence="8 9" key="1">
    <citation type="submission" date="2016-01" db="EMBL/GenBank/DDBJ databases">
        <title>Whole genome sequencing of Bhargavaea cecembensis T14.</title>
        <authorList>
            <person name="Hong K.W."/>
        </authorList>
    </citation>
    <scope>NUCLEOTIDE SEQUENCE [LARGE SCALE GENOMIC DNA]</scope>
    <source>
        <strain evidence="8 9">T14</strain>
    </source>
</reference>
<dbReference type="Gene3D" id="3.90.1150.10">
    <property type="entry name" value="Aspartate Aminotransferase, domain 1"/>
    <property type="match status" value="1"/>
</dbReference>
<dbReference type="CDD" id="cd00609">
    <property type="entry name" value="AAT_like"/>
    <property type="match status" value="1"/>
</dbReference>